<evidence type="ECO:0000313" key="6">
    <source>
        <dbReference type="Proteomes" id="UP000178129"/>
    </source>
</evidence>
<comment type="caution">
    <text evidence="5">The sequence shown here is derived from an EMBL/GenBank/DDBJ whole genome shotgun (WGS) entry which is preliminary data.</text>
</comment>
<organism evidence="5 6">
    <name type="scientific">Rhynchosporium graminicola</name>
    <dbReference type="NCBI Taxonomy" id="2792576"/>
    <lineage>
        <taxon>Eukaryota</taxon>
        <taxon>Fungi</taxon>
        <taxon>Dikarya</taxon>
        <taxon>Ascomycota</taxon>
        <taxon>Pezizomycotina</taxon>
        <taxon>Leotiomycetes</taxon>
        <taxon>Helotiales</taxon>
        <taxon>Ploettnerulaceae</taxon>
        <taxon>Rhynchosporium</taxon>
    </lineage>
</organism>
<evidence type="ECO:0000256" key="1">
    <source>
        <dbReference type="ARBA" id="ARBA00022723"/>
    </source>
</evidence>
<dbReference type="EMBL" id="FJUW01000065">
    <property type="protein sequence ID" value="CZT11938.1"/>
    <property type="molecule type" value="Genomic_DNA"/>
</dbReference>
<keyword evidence="6" id="KW-1185">Reference proteome</keyword>
<dbReference type="InterPro" id="IPR002893">
    <property type="entry name" value="Znf_MYND"/>
</dbReference>
<dbReference type="GO" id="GO:0008270">
    <property type="term" value="F:zinc ion binding"/>
    <property type="evidence" value="ECO:0007669"/>
    <property type="project" value="UniProtKB-KW"/>
</dbReference>
<protein>
    <recommendedName>
        <fullName evidence="4">MYND-type domain-containing protein</fullName>
    </recommendedName>
</protein>
<reference evidence="6" key="1">
    <citation type="submission" date="2016-03" db="EMBL/GenBank/DDBJ databases">
        <authorList>
            <person name="Ploux O."/>
        </authorList>
    </citation>
    <scope>NUCLEOTIDE SEQUENCE [LARGE SCALE GENOMIC DNA]</scope>
    <source>
        <strain evidence="6">UK7</strain>
    </source>
</reference>
<dbReference type="PROSITE" id="PS01360">
    <property type="entry name" value="ZF_MYND_1"/>
    <property type="match status" value="1"/>
</dbReference>
<sequence>MEPLTCALCDSEDAVLCTLCKDAAFCARGCNVTGKRIHKLLCPEIERWGQSIARPAEDSYIGILFPEHGTGPELYWSQGRYKLHTNEITGLVERTDLLSVNGEKVTSGDIEITSNLATKNEVPIPFIFSMRDRRVSDESSVNLSILEMTRGDQRGVWAGPAVIYCRNENVSLTDLTYFITFLKSYRDKAGSLKHAIRVGELSHVESGRPQLFNAVRQFVQVRKEARKVVAAPVSVKRVRFDLTNIEDG</sequence>
<dbReference type="AlphaFoldDB" id="A0A1E1LN59"/>
<dbReference type="STRING" id="914237.A0A1E1LN59"/>
<dbReference type="Proteomes" id="UP000178129">
    <property type="component" value="Unassembled WGS sequence"/>
</dbReference>
<keyword evidence="2" id="KW-0863">Zinc-finger</keyword>
<dbReference type="SUPFAM" id="SSF144232">
    <property type="entry name" value="HIT/MYND zinc finger-like"/>
    <property type="match status" value="1"/>
</dbReference>
<proteinExistence type="predicted"/>
<keyword evidence="3" id="KW-0862">Zinc</keyword>
<evidence type="ECO:0000313" key="5">
    <source>
        <dbReference type="EMBL" id="CZT11938.1"/>
    </source>
</evidence>
<evidence type="ECO:0000256" key="2">
    <source>
        <dbReference type="ARBA" id="ARBA00022771"/>
    </source>
</evidence>
<feature type="domain" description="MYND-type" evidence="4">
    <location>
        <begin position="6"/>
        <end position="42"/>
    </location>
</feature>
<keyword evidence="1" id="KW-0479">Metal-binding</keyword>
<evidence type="ECO:0000259" key="4">
    <source>
        <dbReference type="PROSITE" id="PS01360"/>
    </source>
</evidence>
<evidence type="ECO:0000256" key="3">
    <source>
        <dbReference type="ARBA" id="ARBA00022833"/>
    </source>
</evidence>
<name>A0A1E1LN59_9HELO</name>
<dbReference type="InParanoid" id="A0A1E1LN59"/>
<gene>
    <name evidence="5" type="ORF">RCO7_11398</name>
</gene>
<accession>A0A1E1LN59</accession>